<proteinExistence type="predicted"/>
<reference evidence="2" key="1">
    <citation type="submission" date="2018-08" db="EMBL/GenBank/DDBJ databases">
        <title>Thalassotalea euphylliae genome.</title>
        <authorList>
            <person name="Summers S."/>
            <person name="Rice S.A."/>
            <person name="Freckelton M.L."/>
            <person name="Nedved B.T."/>
            <person name="Hadfield M.G."/>
        </authorList>
    </citation>
    <scope>NUCLEOTIDE SEQUENCE [LARGE SCALE GENOMIC DNA]</scope>
    <source>
        <strain evidence="2">H3</strain>
    </source>
</reference>
<dbReference type="AlphaFoldDB" id="A0A3E0U7S4"/>
<evidence type="ECO:0008006" key="3">
    <source>
        <dbReference type="Google" id="ProtNLM"/>
    </source>
</evidence>
<evidence type="ECO:0000313" key="1">
    <source>
        <dbReference type="EMBL" id="REL32175.1"/>
    </source>
</evidence>
<gene>
    <name evidence="1" type="ORF">DXX94_16425</name>
</gene>
<name>A0A3E0U7S4_9GAMM</name>
<dbReference type="EMBL" id="QUOT01000001">
    <property type="protein sequence ID" value="REL32175.1"/>
    <property type="molecule type" value="Genomic_DNA"/>
</dbReference>
<accession>A0A3E0U7S4</accession>
<sequence>MKHLTIVVLTVTLFGCASGQLDLYNAEGKKVGECTAGYDWHPYGVKDSVDWLLNWCAQQAIAQGMEVARVSEPAILQKDYSYPKPTAADYWTKKSSKAAFHANIITETEYGYILADIENQFYLRNVDAQKQLEQGEISEQDYRQLLEESALIFYGD</sequence>
<comment type="caution">
    <text evidence="1">The sequence shown here is derived from an EMBL/GenBank/DDBJ whole genome shotgun (WGS) entry which is preliminary data.</text>
</comment>
<dbReference type="PROSITE" id="PS51257">
    <property type="entry name" value="PROKAR_LIPOPROTEIN"/>
    <property type="match status" value="1"/>
</dbReference>
<evidence type="ECO:0000313" key="2">
    <source>
        <dbReference type="Proteomes" id="UP000256899"/>
    </source>
</evidence>
<organism evidence="1 2">
    <name type="scientific">Thalassotalea euphylliae</name>
    <dbReference type="NCBI Taxonomy" id="1655234"/>
    <lineage>
        <taxon>Bacteria</taxon>
        <taxon>Pseudomonadati</taxon>
        <taxon>Pseudomonadota</taxon>
        <taxon>Gammaproteobacteria</taxon>
        <taxon>Alteromonadales</taxon>
        <taxon>Colwelliaceae</taxon>
        <taxon>Thalassotalea</taxon>
    </lineage>
</organism>
<protein>
    <recommendedName>
        <fullName evidence="3">Lipoprotein</fullName>
    </recommendedName>
</protein>
<keyword evidence="2" id="KW-1185">Reference proteome</keyword>
<dbReference type="Proteomes" id="UP000256899">
    <property type="component" value="Unassembled WGS sequence"/>
</dbReference>
<dbReference type="RefSeq" id="WP_116017549.1">
    <property type="nucleotide sequence ID" value="NZ_QUOT01000001.1"/>
</dbReference>